<comment type="catalytic activity">
    <reaction evidence="12">
        <text>heme b + 2 H(+) = protoporphyrin IX + Fe(2+)</text>
        <dbReference type="Rhea" id="RHEA:22584"/>
        <dbReference type="ChEBI" id="CHEBI:15378"/>
        <dbReference type="ChEBI" id="CHEBI:29033"/>
        <dbReference type="ChEBI" id="CHEBI:57306"/>
        <dbReference type="ChEBI" id="CHEBI:60344"/>
        <dbReference type="EC" id="4.98.1.1"/>
    </reaction>
    <physiologicalReaction direction="left-to-right" evidence="12">
        <dbReference type="Rhea" id="RHEA:22585"/>
    </physiologicalReaction>
</comment>
<feature type="domain" description="Dyp-type peroxidase N-terminal" evidence="15">
    <location>
        <begin position="63"/>
        <end position="214"/>
    </location>
</feature>
<gene>
    <name evidence="18" type="primary">efeB</name>
    <name evidence="18" type="ORF">HHM13_10860</name>
    <name evidence="17" type="ORF">HHM24_10930</name>
</gene>
<dbReference type="GO" id="GO:0020037">
    <property type="term" value="F:heme binding"/>
    <property type="evidence" value="ECO:0007669"/>
    <property type="project" value="InterPro"/>
</dbReference>
<sequence length="408" mass="45469">MSKLDRDQSSQMSRRSFLKMLGIGGAGVVIGASGVGSIFSFKSMFDTPEDEEKDAYEFYGKVQAGITTPTQRSINFVALDLKSKDKAAIKDMFKQWTKMAAQMTDGDSVGKESSNPLLPPVDTGEAIGLSASKLTLTFGVSKSFLKKIGMKDKIPKDYKDLPHFPNDQLSDDFSDGDIMIQACSMDDQVTFHAIHNLIRPFRDIVQVKWSQTGFVSGQLHETPRNLMAFKDGTVNPRHTDEYKDYVFIDDGWAKNGTYCIIRRIQIHIETWDRTALEEQEATFGRKRISGAPLTGKKEFDEMDLGAKDSSGEYVIPADAHARLAHEAKTSIKRRAYNYTAGTNDKTGALETGLLFISFQKATQQFIDIQNHLGHKDKLNEYITHRASATFIVLPGVKKGGYLGETLFD</sequence>
<dbReference type="SUPFAM" id="SSF54909">
    <property type="entry name" value="Dimeric alpha+beta barrel"/>
    <property type="match status" value="1"/>
</dbReference>
<dbReference type="InterPro" id="IPR048327">
    <property type="entry name" value="Dyp_perox_N"/>
</dbReference>
<dbReference type="NCBIfam" id="TIGR01413">
    <property type="entry name" value="Dyp_perox_fam"/>
    <property type="match status" value="1"/>
</dbReference>
<comment type="function">
    <text evidence="13">Involved in the recovery of exogenous heme iron. Extracts iron from heme while preserving the protoporphyrin ring intact.</text>
</comment>
<dbReference type="GO" id="GO:0004325">
    <property type="term" value="F:ferrochelatase activity"/>
    <property type="evidence" value="ECO:0007669"/>
    <property type="project" value="UniProtKB-EC"/>
</dbReference>
<keyword evidence="2 13" id="KW-0575">Peroxidase</keyword>
<dbReference type="PROSITE" id="PS51404">
    <property type="entry name" value="DYP_PEROXIDASE"/>
    <property type="match status" value="1"/>
</dbReference>
<feature type="transmembrane region" description="Helical" evidence="14">
    <location>
        <begin position="21"/>
        <end position="41"/>
    </location>
</feature>
<dbReference type="NCBIfam" id="TIGR01409">
    <property type="entry name" value="TAT_signal_seq"/>
    <property type="match status" value="1"/>
</dbReference>
<dbReference type="Pfam" id="PF04261">
    <property type="entry name" value="Dyp_perox_N"/>
    <property type="match status" value="1"/>
</dbReference>
<evidence type="ECO:0000256" key="14">
    <source>
        <dbReference type="SAM" id="Phobius"/>
    </source>
</evidence>
<evidence type="ECO:0000256" key="10">
    <source>
        <dbReference type="ARBA" id="ARBA00033771"/>
    </source>
</evidence>
<comment type="subcellular location">
    <subcellularLocation>
        <location evidence="1">Cell envelope</location>
    </subcellularLocation>
</comment>
<evidence type="ECO:0000256" key="2">
    <source>
        <dbReference type="ARBA" id="ARBA00022559"/>
    </source>
</evidence>
<keyword evidence="19" id="KW-1185">Reference proteome</keyword>
<keyword evidence="3 13" id="KW-0349">Heme</keyword>
<reference evidence="19 20" key="1">
    <citation type="submission" date="2020-04" db="EMBL/GenBank/DDBJ databases">
        <title>The Epidemiology and Molecular Characteristics of Linezolid-Resistant Staphylococcus capitis in Huashan Hospital, Shanghai.</title>
        <authorList>
            <person name="Ding L."/>
            <person name="Li P."/>
            <person name="Yang Y."/>
            <person name="Lin D."/>
            <person name="Xu X."/>
        </authorList>
    </citation>
    <scope>NUCLEOTIDE SEQUENCE [LARGE SCALE GENOMIC DNA]</scope>
    <source>
        <strain evidence="18 20">12-86</strain>
        <strain evidence="17 19">17-84</strain>
    </source>
</reference>
<proteinExistence type="inferred from homology"/>
<dbReference type="EMBL" id="JABBMI010000080">
    <property type="protein sequence ID" value="NMK55230.1"/>
    <property type="molecule type" value="Genomic_DNA"/>
</dbReference>
<comment type="caution">
    <text evidence="18">The sequence shown here is derived from an EMBL/GenBank/DDBJ whole genome shotgun (WGS) entry which is preliminary data.</text>
</comment>
<evidence type="ECO:0000259" key="15">
    <source>
        <dbReference type="Pfam" id="PF04261"/>
    </source>
</evidence>
<keyword evidence="14" id="KW-0472">Membrane</keyword>
<dbReference type="GO" id="GO:0046872">
    <property type="term" value="F:metal ion binding"/>
    <property type="evidence" value="ECO:0007669"/>
    <property type="project" value="UniProtKB-KW"/>
</dbReference>
<dbReference type="GO" id="GO:0005829">
    <property type="term" value="C:cytosol"/>
    <property type="evidence" value="ECO:0007669"/>
    <property type="project" value="TreeGrafter"/>
</dbReference>
<dbReference type="InterPro" id="IPR048328">
    <property type="entry name" value="Dyp_perox_C"/>
</dbReference>
<evidence type="ECO:0000259" key="16">
    <source>
        <dbReference type="Pfam" id="PF20628"/>
    </source>
</evidence>
<dbReference type="PANTHER" id="PTHR30521:SF4">
    <property type="entry name" value="DEFERROCHELATASE"/>
    <property type="match status" value="1"/>
</dbReference>
<dbReference type="InterPro" id="IPR006311">
    <property type="entry name" value="TAT_signal"/>
</dbReference>
<dbReference type="InterPro" id="IPR019546">
    <property type="entry name" value="TAT_signal_bac_arc"/>
</dbReference>
<dbReference type="EC" id="1.11.1.-" evidence="13"/>
<evidence type="ECO:0000256" key="5">
    <source>
        <dbReference type="ARBA" id="ARBA00022729"/>
    </source>
</evidence>
<dbReference type="InterPro" id="IPR011008">
    <property type="entry name" value="Dimeric_a/b-barrel"/>
</dbReference>
<evidence type="ECO:0000256" key="12">
    <source>
        <dbReference type="ARBA" id="ARBA00048856"/>
    </source>
</evidence>
<evidence type="ECO:0000256" key="8">
    <source>
        <dbReference type="ARBA" id="ARBA00023239"/>
    </source>
</evidence>
<dbReference type="Proteomes" id="UP000550736">
    <property type="component" value="Unassembled WGS sequence"/>
</dbReference>
<keyword evidence="7 13" id="KW-0408">Iron</keyword>
<keyword evidence="5" id="KW-0732">Signal</keyword>
<comment type="similarity">
    <text evidence="9 13">Belongs to the DyP-type peroxidase family.</text>
</comment>
<evidence type="ECO:0000256" key="1">
    <source>
        <dbReference type="ARBA" id="ARBA00004196"/>
    </source>
</evidence>
<dbReference type="PANTHER" id="PTHR30521">
    <property type="entry name" value="DEFERROCHELATASE/PEROXIDASE"/>
    <property type="match status" value="1"/>
</dbReference>
<protein>
    <recommendedName>
        <fullName evidence="10 13">Deferrochelatase</fullName>
        <ecNumber evidence="13">1.11.1.-</ecNumber>
    </recommendedName>
    <alternativeName>
        <fullName evidence="11 13">Peroxidase EfeB</fullName>
    </alternativeName>
</protein>
<evidence type="ECO:0000256" key="3">
    <source>
        <dbReference type="ARBA" id="ARBA00022617"/>
    </source>
</evidence>
<dbReference type="GO" id="GO:0004601">
    <property type="term" value="F:peroxidase activity"/>
    <property type="evidence" value="ECO:0007669"/>
    <property type="project" value="UniProtKB-KW"/>
</dbReference>
<keyword evidence="14" id="KW-1133">Transmembrane helix</keyword>
<evidence type="ECO:0000313" key="18">
    <source>
        <dbReference type="EMBL" id="NMK98560.1"/>
    </source>
</evidence>
<dbReference type="InterPro" id="IPR006313">
    <property type="entry name" value="EfeB/EfeN"/>
</dbReference>
<dbReference type="Proteomes" id="UP000538955">
    <property type="component" value="Unassembled WGS sequence"/>
</dbReference>
<evidence type="ECO:0000256" key="6">
    <source>
        <dbReference type="ARBA" id="ARBA00023002"/>
    </source>
</evidence>
<accession>A0A7X9WGH0</accession>
<feature type="domain" description="Dyp-type peroxidase C-terminal" evidence="16">
    <location>
        <begin position="222"/>
        <end position="397"/>
    </location>
</feature>
<comment type="cofactor">
    <cofactor evidence="13">
        <name>heme b</name>
        <dbReference type="ChEBI" id="CHEBI:60344"/>
    </cofactor>
    <text evidence="13">Binds 1 heme b (iron(II)-protoporphyrin IX) group non-covalently per subunit.</text>
</comment>
<dbReference type="PROSITE" id="PS51318">
    <property type="entry name" value="TAT"/>
    <property type="match status" value="1"/>
</dbReference>
<evidence type="ECO:0000256" key="4">
    <source>
        <dbReference type="ARBA" id="ARBA00022723"/>
    </source>
</evidence>
<evidence type="ECO:0000313" key="20">
    <source>
        <dbReference type="Proteomes" id="UP000550736"/>
    </source>
</evidence>
<keyword evidence="8" id="KW-0456">Lyase</keyword>
<dbReference type="NCBIfam" id="TIGR01412">
    <property type="entry name" value="tat_substr_1"/>
    <property type="match status" value="1"/>
</dbReference>
<dbReference type="RefSeq" id="WP_023351226.1">
    <property type="nucleotide sequence ID" value="NZ_CBCPJN010000002.1"/>
</dbReference>
<evidence type="ECO:0000313" key="17">
    <source>
        <dbReference type="EMBL" id="NMK55230.1"/>
    </source>
</evidence>
<evidence type="ECO:0000313" key="19">
    <source>
        <dbReference type="Proteomes" id="UP000538955"/>
    </source>
</evidence>
<dbReference type="EMBL" id="JABBLX010000044">
    <property type="protein sequence ID" value="NMK98560.1"/>
    <property type="molecule type" value="Genomic_DNA"/>
</dbReference>
<evidence type="ECO:0000256" key="7">
    <source>
        <dbReference type="ARBA" id="ARBA00023004"/>
    </source>
</evidence>
<dbReference type="GO" id="GO:0030313">
    <property type="term" value="C:cell envelope"/>
    <property type="evidence" value="ECO:0007669"/>
    <property type="project" value="UniProtKB-SubCell"/>
</dbReference>
<keyword evidence="14" id="KW-0812">Transmembrane</keyword>
<organism evidence="18 20">
    <name type="scientific">Staphylococcus capitis</name>
    <dbReference type="NCBI Taxonomy" id="29388"/>
    <lineage>
        <taxon>Bacteria</taxon>
        <taxon>Bacillati</taxon>
        <taxon>Bacillota</taxon>
        <taxon>Bacilli</taxon>
        <taxon>Bacillales</taxon>
        <taxon>Staphylococcaceae</taxon>
        <taxon>Staphylococcus</taxon>
    </lineage>
</organism>
<dbReference type="InterPro" id="IPR006314">
    <property type="entry name" value="Dyp_peroxidase"/>
</dbReference>
<dbReference type="Pfam" id="PF20628">
    <property type="entry name" value="Dyp_perox_C"/>
    <property type="match status" value="1"/>
</dbReference>
<name>A0A7X9WGH0_STACP</name>
<evidence type="ECO:0000256" key="9">
    <source>
        <dbReference type="ARBA" id="ARBA00025737"/>
    </source>
</evidence>
<dbReference type="AlphaFoldDB" id="A0A7X9WGH0"/>
<evidence type="ECO:0000256" key="11">
    <source>
        <dbReference type="ARBA" id="ARBA00033775"/>
    </source>
</evidence>
<evidence type="ECO:0000256" key="13">
    <source>
        <dbReference type="RuleBase" id="RU365017"/>
    </source>
</evidence>
<keyword evidence="4 13" id="KW-0479">Metal-binding</keyword>
<keyword evidence="6 13" id="KW-0560">Oxidoreductase</keyword>
<dbReference type="GO" id="GO:0033212">
    <property type="term" value="P:iron import into cell"/>
    <property type="evidence" value="ECO:0007669"/>
    <property type="project" value="InterPro"/>
</dbReference>